<dbReference type="InterPro" id="IPR050057">
    <property type="entry name" value="Prokaryotic/Mito_RF"/>
</dbReference>
<dbReference type="Gene3D" id="3.30.160.20">
    <property type="match status" value="1"/>
</dbReference>
<comment type="caution">
    <text evidence="3">The sequence shown here is derived from an EMBL/GenBank/DDBJ whole genome shotgun (WGS) entry which is preliminary data.</text>
</comment>
<accession>A0ABQ5Y9L7</accession>
<organism evidence="3 4">
    <name type="scientific">Chitinimonas prasina</name>
    <dbReference type="NCBI Taxonomy" id="1434937"/>
    <lineage>
        <taxon>Bacteria</taxon>
        <taxon>Pseudomonadati</taxon>
        <taxon>Pseudomonadota</taxon>
        <taxon>Betaproteobacteria</taxon>
        <taxon>Neisseriales</taxon>
        <taxon>Chitinibacteraceae</taxon>
        <taxon>Chitinimonas</taxon>
    </lineage>
</organism>
<feature type="domain" description="Prokaryotic-type class I peptide chain release factors" evidence="2">
    <location>
        <begin position="118"/>
        <end position="134"/>
    </location>
</feature>
<comment type="similarity">
    <text evidence="1">Belongs to the prokaryotic/mitochondrial release factor family.</text>
</comment>
<evidence type="ECO:0000256" key="1">
    <source>
        <dbReference type="ARBA" id="ARBA00010835"/>
    </source>
</evidence>
<dbReference type="Pfam" id="PF00472">
    <property type="entry name" value="RF-1"/>
    <property type="match status" value="1"/>
</dbReference>
<proteinExistence type="inferred from homology"/>
<dbReference type="RefSeq" id="WP_308446974.1">
    <property type="nucleotide sequence ID" value="NZ_BSOG01000001.1"/>
</dbReference>
<evidence type="ECO:0000313" key="3">
    <source>
        <dbReference type="EMBL" id="GLR11631.1"/>
    </source>
</evidence>
<gene>
    <name evidence="3" type="ORF">GCM10007907_04210</name>
</gene>
<keyword evidence="4" id="KW-1185">Reference proteome</keyword>
<dbReference type="PANTHER" id="PTHR43804:SF9">
    <property type="entry name" value="PEPTIDE CHAIN RELEASE FACTOR HOMOLOG-RELATED"/>
    <property type="match status" value="1"/>
</dbReference>
<name>A0ABQ5Y9L7_9NEIS</name>
<dbReference type="EMBL" id="BSOG01000001">
    <property type="protein sequence ID" value="GLR11631.1"/>
    <property type="molecule type" value="Genomic_DNA"/>
</dbReference>
<dbReference type="InterPro" id="IPR045853">
    <property type="entry name" value="Pep_chain_release_fac_I_sf"/>
</dbReference>
<protein>
    <submittedName>
        <fullName evidence="3">Peptide chain release factor-like protein</fullName>
    </submittedName>
</protein>
<dbReference type="SUPFAM" id="SSF75620">
    <property type="entry name" value="Release factor"/>
    <property type="match status" value="1"/>
</dbReference>
<dbReference type="Gene3D" id="3.30.70.1660">
    <property type="match status" value="1"/>
</dbReference>
<dbReference type="InterPro" id="IPR017509">
    <property type="entry name" value="PrfH"/>
</dbReference>
<dbReference type="NCBIfam" id="TIGR03072">
    <property type="entry name" value="release_prfH"/>
    <property type="match status" value="1"/>
</dbReference>
<dbReference type="InterPro" id="IPR000352">
    <property type="entry name" value="Pep_chain_release_fac_I"/>
</dbReference>
<evidence type="ECO:0000259" key="2">
    <source>
        <dbReference type="PROSITE" id="PS00745"/>
    </source>
</evidence>
<reference evidence="4" key="1">
    <citation type="journal article" date="2019" name="Int. J. Syst. Evol. Microbiol.">
        <title>The Global Catalogue of Microorganisms (GCM) 10K type strain sequencing project: providing services to taxonomists for standard genome sequencing and annotation.</title>
        <authorList>
            <consortium name="The Broad Institute Genomics Platform"/>
            <consortium name="The Broad Institute Genome Sequencing Center for Infectious Disease"/>
            <person name="Wu L."/>
            <person name="Ma J."/>
        </authorList>
    </citation>
    <scope>NUCLEOTIDE SEQUENCE [LARGE SCALE GENOMIC DNA]</scope>
    <source>
        <strain evidence="4">NBRC 110044</strain>
    </source>
</reference>
<dbReference type="PROSITE" id="PS00745">
    <property type="entry name" value="RF_PROK_I"/>
    <property type="match status" value="1"/>
</dbReference>
<evidence type="ECO:0000313" key="4">
    <source>
        <dbReference type="Proteomes" id="UP001156706"/>
    </source>
</evidence>
<dbReference type="Proteomes" id="UP001156706">
    <property type="component" value="Unassembled WGS sequence"/>
</dbReference>
<sequence>MLRLILLQLSAGQGPDECCLAVAKALQRLQDEAEQSRVATDILEQEPGDKAGTYRSILISLEGEAEAELAQQWEGTLQWTCASPYRPRHLRKNWFIGVSRCAMPANALASEIRYETLRASGPGGQHVNKTESAVRATHVATGLSVRVQTERSQHANKRLAACLLAHKLAMRQATGMAALRSERRMQHYQIERGSPKRVFAGERFQAVMP</sequence>
<dbReference type="PANTHER" id="PTHR43804">
    <property type="entry name" value="LD18447P"/>
    <property type="match status" value="1"/>
</dbReference>